<dbReference type="EnsemblMetazoa" id="CapteT200118">
    <property type="protein sequence ID" value="CapteP200118"/>
    <property type="gene ID" value="CapteG200118"/>
</dbReference>
<evidence type="ECO:0000313" key="3">
    <source>
        <dbReference type="EMBL" id="ELU13060.1"/>
    </source>
</evidence>
<dbReference type="EMBL" id="KB295515">
    <property type="protein sequence ID" value="ELU13060.1"/>
    <property type="molecule type" value="Genomic_DNA"/>
</dbReference>
<evidence type="ECO:0000313" key="5">
    <source>
        <dbReference type="Proteomes" id="UP000014760"/>
    </source>
</evidence>
<accession>R7VBI1</accession>
<sequence length="151" mass="16603">MALQHILLQRGPLWHRLLSLLLLHIQQFLTSLCGQRPLGLHSRVHDLAGDALNRADVASVSSADRNAINIPDGERKKLHKLLAAKISETQETSLNPADETIEEDMEVAPPPSKKTALDSILGEEFACGDVPILQIQPKSALPLYQNRPALK</sequence>
<feature type="chain" id="PRO_5008788854" evidence="2">
    <location>
        <begin position="31"/>
        <end position="151"/>
    </location>
</feature>
<proteinExistence type="predicted"/>
<dbReference type="Proteomes" id="UP000014760">
    <property type="component" value="Unassembled WGS sequence"/>
</dbReference>
<evidence type="ECO:0000313" key="4">
    <source>
        <dbReference type="EnsemblMetazoa" id="CapteP200118"/>
    </source>
</evidence>
<reference evidence="4" key="3">
    <citation type="submission" date="2015-06" db="UniProtKB">
        <authorList>
            <consortium name="EnsemblMetazoa"/>
        </authorList>
    </citation>
    <scope>IDENTIFICATION</scope>
</reference>
<protein>
    <submittedName>
        <fullName evidence="3 4">Uncharacterized protein</fullName>
    </submittedName>
</protein>
<reference evidence="3 5" key="2">
    <citation type="journal article" date="2013" name="Nature">
        <title>Insights into bilaterian evolution from three spiralian genomes.</title>
        <authorList>
            <person name="Simakov O."/>
            <person name="Marletaz F."/>
            <person name="Cho S.J."/>
            <person name="Edsinger-Gonzales E."/>
            <person name="Havlak P."/>
            <person name="Hellsten U."/>
            <person name="Kuo D.H."/>
            <person name="Larsson T."/>
            <person name="Lv J."/>
            <person name="Arendt D."/>
            <person name="Savage R."/>
            <person name="Osoegawa K."/>
            <person name="de Jong P."/>
            <person name="Grimwood J."/>
            <person name="Chapman J.A."/>
            <person name="Shapiro H."/>
            <person name="Aerts A."/>
            <person name="Otillar R.P."/>
            <person name="Terry A.Y."/>
            <person name="Boore J.L."/>
            <person name="Grigoriev I.V."/>
            <person name="Lindberg D.R."/>
            <person name="Seaver E.C."/>
            <person name="Weisblat D.A."/>
            <person name="Putnam N.H."/>
            <person name="Rokhsar D.S."/>
        </authorList>
    </citation>
    <scope>NUCLEOTIDE SEQUENCE</scope>
    <source>
        <strain evidence="3 5">I ESC-2004</strain>
    </source>
</reference>
<keyword evidence="2" id="KW-0732">Signal</keyword>
<evidence type="ECO:0000256" key="2">
    <source>
        <dbReference type="SAM" id="SignalP"/>
    </source>
</evidence>
<dbReference type="EMBL" id="AMQN01005238">
    <property type="status" value="NOT_ANNOTATED_CDS"/>
    <property type="molecule type" value="Genomic_DNA"/>
</dbReference>
<dbReference type="AlphaFoldDB" id="R7VBI1"/>
<feature type="region of interest" description="Disordered" evidence="1">
    <location>
        <begin position="92"/>
        <end position="114"/>
    </location>
</feature>
<feature type="signal peptide" evidence="2">
    <location>
        <begin position="1"/>
        <end position="30"/>
    </location>
</feature>
<evidence type="ECO:0000256" key="1">
    <source>
        <dbReference type="SAM" id="MobiDB-lite"/>
    </source>
</evidence>
<reference evidence="5" key="1">
    <citation type="submission" date="2012-12" db="EMBL/GenBank/DDBJ databases">
        <authorList>
            <person name="Hellsten U."/>
            <person name="Grimwood J."/>
            <person name="Chapman J.A."/>
            <person name="Shapiro H."/>
            <person name="Aerts A."/>
            <person name="Otillar R.P."/>
            <person name="Terry A.Y."/>
            <person name="Boore J.L."/>
            <person name="Simakov O."/>
            <person name="Marletaz F."/>
            <person name="Cho S.-J."/>
            <person name="Edsinger-Gonzales E."/>
            <person name="Havlak P."/>
            <person name="Kuo D.-H."/>
            <person name="Larsson T."/>
            <person name="Lv J."/>
            <person name="Arendt D."/>
            <person name="Savage R."/>
            <person name="Osoegawa K."/>
            <person name="de Jong P."/>
            <person name="Lindberg D.R."/>
            <person name="Seaver E.C."/>
            <person name="Weisblat D.A."/>
            <person name="Putnam N.H."/>
            <person name="Grigoriev I.V."/>
            <person name="Rokhsar D.S."/>
        </authorList>
    </citation>
    <scope>NUCLEOTIDE SEQUENCE</scope>
    <source>
        <strain evidence="5">I ESC-2004</strain>
    </source>
</reference>
<gene>
    <name evidence="3" type="ORF">CAPTEDRAFT_200118</name>
</gene>
<organism evidence="3">
    <name type="scientific">Capitella teleta</name>
    <name type="common">Polychaete worm</name>
    <dbReference type="NCBI Taxonomy" id="283909"/>
    <lineage>
        <taxon>Eukaryota</taxon>
        <taxon>Metazoa</taxon>
        <taxon>Spiralia</taxon>
        <taxon>Lophotrochozoa</taxon>
        <taxon>Annelida</taxon>
        <taxon>Polychaeta</taxon>
        <taxon>Sedentaria</taxon>
        <taxon>Scolecida</taxon>
        <taxon>Capitellidae</taxon>
        <taxon>Capitella</taxon>
    </lineage>
</organism>
<keyword evidence="5" id="KW-1185">Reference proteome</keyword>
<name>R7VBI1_CAPTE</name>
<dbReference type="HOGENOM" id="CLU_1733205_0_0_1"/>